<reference evidence="3" key="1">
    <citation type="submission" date="2021-03" db="EMBL/GenBank/DDBJ databases">
        <title>Streptomyces strains.</title>
        <authorList>
            <person name="Lund M.B."/>
            <person name="Toerring T."/>
        </authorList>
    </citation>
    <scope>NUCLEOTIDE SEQUENCE</scope>
    <source>
        <strain evidence="3">JCM 4242</strain>
    </source>
</reference>
<dbReference type="PANTHER" id="PTHR36437">
    <property type="entry name" value="GLYOXALASE/BLEOMYCIN RESISTANCE PROTEIN/DIOXYGENASE"/>
    <property type="match status" value="1"/>
</dbReference>
<protein>
    <submittedName>
        <fullName evidence="3">VOC family protein</fullName>
    </submittedName>
</protein>
<evidence type="ECO:0000313" key="4">
    <source>
        <dbReference type="Proteomes" id="UP000664781"/>
    </source>
</evidence>
<dbReference type="Gene3D" id="3.10.180.10">
    <property type="entry name" value="2,3-Dihydroxybiphenyl 1,2-Dioxygenase, domain 1"/>
    <property type="match status" value="1"/>
</dbReference>
<dbReference type="Proteomes" id="UP000664781">
    <property type="component" value="Unassembled WGS sequence"/>
</dbReference>
<dbReference type="Pfam" id="PF00903">
    <property type="entry name" value="Glyoxalase"/>
    <property type="match status" value="1"/>
</dbReference>
<dbReference type="EMBL" id="JAFMOF010000002">
    <property type="protein sequence ID" value="MBO0654611.1"/>
    <property type="molecule type" value="Genomic_DNA"/>
</dbReference>
<dbReference type="RefSeq" id="WP_086567190.1">
    <property type="nucleotide sequence ID" value="NZ_JAFMOF010000002.1"/>
</dbReference>
<sequence length="135" mass="14861">MLTNVMYVTLYVTDQDRALRFYTEQLGLEKRIDFPGPDGRFLTVGAPGAPVEIILWAHLAAAGQPTEPVPGATPGPVILESDDLRADFKVFRDRGVTFDQPEPEDYGFGVRIDTADPDGNRISLRERSRAGRANG</sequence>
<dbReference type="InterPro" id="IPR004360">
    <property type="entry name" value="Glyas_Fos-R_dOase_dom"/>
</dbReference>
<keyword evidence="4" id="KW-1185">Reference proteome</keyword>
<name>A0A939JMV2_9ACTN</name>
<comment type="caution">
    <text evidence="3">The sequence shown here is derived from an EMBL/GenBank/DDBJ whole genome shotgun (WGS) entry which is preliminary data.</text>
</comment>
<gene>
    <name evidence="3" type="ORF">J1792_18045</name>
</gene>
<dbReference type="SUPFAM" id="SSF54593">
    <property type="entry name" value="Glyoxalase/Bleomycin resistance protein/Dihydroxybiphenyl dioxygenase"/>
    <property type="match status" value="1"/>
</dbReference>
<proteinExistence type="predicted"/>
<dbReference type="AlphaFoldDB" id="A0A939JMV2"/>
<dbReference type="InterPro" id="IPR029068">
    <property type="entry name" value="Glyas_Bleomycin-R_OHBP_Dase"/>
</dbReference>
<evidence type="ECO:0000313" key="3">
    <source>
        <dbReference type="EMBL" id="MBO0654611.1"/>
    </source>
</evidence>
<feature type="region of interest" description="Disordered" evidence="1">
    <location>
        <begin position="101"/>
        <end position="135"/>
    </location>
</feature>
<dbReference type="PANTHER" id="PTHR36437:SF2">
    <property type="entry name" value="GLYOXALASE_BLEOMYCIN RESISTANCE PROTEIN_DIOXYGENASE"/>
    <property type="match status" value="1"/>
</dbReference>
<accession>A0A939JMV2</accession>
<evidence type="ECO:0000256" key="1">
    <source>
        <dbReference type="SAM" id="MobiDB-lite"/>
    </source>
</evidence>
<feature type="domain" description="VOC" evidence="2">
    <location>
        <begin position="4"/>
        <end position="127"/>
    </location>
</feature>
<dbReference type="PROSITE" id="PS51819">
    <property type="entry name" value="VOC"/>
    <property type="match status" value="1"/>
</dbReference>
<organism evidence="3 4">
    <name type="scientific">Streptomyces triculaminicus</name>
    <dbReference type="NCBI Taxonomy" id="2816232"/>
    <lineage>
        <taxon>Bacteria</taxon>
        <taxon>Bacillati</taxon>
        <taxon>Actinomycetota</taxon>
        <taxon>Actinomycetes</taxon>
        <taxon>Kitasatosporales</taxon>
        <taxon>Streptomycetaceae</taxon>
        <taxon>Streptomyces</taxon>
    </lineage>
</organism>
<dbReference type="InterPro" id="IPR037523">
    <property type="entry name" value="VOC_core"/>
</dbReference>
<evidence type="ECO:0000259" key="2">
    <source>
        <dbReference type="PROSITE" id="PS51819"/>
    </source>
</evidence>